<dbReference type="EMBL" id="FNCA01000002">
    <property type="protein sequence ID" value="SDF54453.1"/>
    <property type="molecule type" value="Genomic_DNA"/>
</dbReference>
<keyword evidence="2" id="KW-1185">Reference proteome</keyword>
<protein>
    <submittedName>
        <fullName evidence="1">Ribonucleoside-triphosphate reductase class III catalytic subunit</fullName>
    </submittedName>
</protein>
<dbReference type="GO" id="GO:0004748">
    <property type="term" value="F:ribonucleoside-diphosphate reductase activity, thioredoxin disulfide as acceptor"/>
    <property type="evidence" value="ECO:0007669"/>
    <property type="project" value="TreeGrafter"/>
</dbReference>
<dbReference type="GO" id="GO:0006260">
    <property type="term" value="P:DNA replication"/>
    <property type="evidence" value="ECO:0007669"/>
    <property type="project" value="InterPro"/>
</dbReference>
<evidence type="ECO:0000313" key="2">
    <source>
        <dbReference type="Proteomes" id="UP000199259"/>
    </source>
</evidence>
<sequence length="604" mass="68949">MGTGSHGNIDRLDFINPTELVEDVLLDRSWLLKENSNTRLSPSVVDLHIASQIKKQYALEKLYSPEIARAHKEGLIHIHDLHDPFKPYCNGIDARIFLKNGLRFPDTTSLPAKRFQSALYHSMSFMLHSQQFFAGAQAIDMLNWMLAPHLHYDDITDEQLRQMIQGFMFQMNQSNRPGAQSAFTNVGLRITCPPLIADQKVIFDGKELDDTYSSFEEEARTIYRAFMEIAAEGDGQGFPFTFPLLTTAITKDLDLDDPLWKLTMQATASTGAPYFLNLRADYLSDETVQAMCCRLFARHTGGIWSAGGMGNGSNKVVSMNLPGVALKAKGTDGFFTELDKVLEISRQALVEGNEIIRKSLHEWKILPWLLKSTDDGMPYYEFEKRHLTFGVVGLNECLMNLTGEGILERKKEGIEIIRYIADRIQEFSIDDNIKYTLEQTPAESTAYRFALMDKEQYGERANLQGSNDIPYYTNSTHVPYKTETSLVNRIATEAEFHPYFTGGTICHIWMGESFPDPEGLSDFINRLTETELAYFCFSPDFSICENGHNSRGLQEKCPYCHAEIVDHISRVTGYYGHVNNWNPGKVMEYRERRRYRMQCMQKDK</sequence>
<dbReference type="GO" id="GO:0009265">
    <property type="term" value="P:2'-deoxyribonucleotide biosynthetic process"/>
    <property type="evidence" value="ECO:0007669"/>
    <property type="project" value="TreeGrafter"/>
</dbReference>
<gene>
    <name evidence="1" type="ORF">SAMN04488589_0838</name>
</gene>
<dbReference type="PANTHER" id="PTHR21075:SF0">
    <property type="entry name" value="ANAEROBIC RIBONUCLEOSIDE-TRIPHOSPHATE REDUCTASE"/>
    <property type="match status" value="1"/>
</dbReference>
<reference evidence="1 2" key="1">
    <citation type="submission" date="2016-10" db="EMBL/GenBank/DDBJ databases">
        <authorList>
            <person name="Varghese N."/>
            <person name="Submissions S."/>
        </authorList>
    </citation>
    <scope>NUCLEOTIDE SEQUENCE [LARGE SCALE GENOMIC DNA]</scope>
    <source>
        <strain evidence="1 2">PL 12/M</strain>
    </source>
</reference>
<dbReference type="Gene3D" id="3.20.70.20">
    <property type="match status" value="1"/>
</dbReference>
<dbReference type="RefSeq" id="WP_091708953.1">
    <property type="nucleotide sequence ID" value="NZ_FNCA01000002.1"/>
</dbReference>
<name>A0A7Z7AVC1_9EURY</name>
<dbReference type="SUPFAM" id="SSF51998">
    <property type="entry name" value="PFL-like glycyl radical enzymes"/>
    <property type="match status" value="1"/>
</dbReference>
<proteinExistence type="predicted"/>
<dbReference type="NCBIfam" id="TIGR02487">
    <property type="entry name" value="NrdD"/>
    <property type="match status" value="1"/>
</dbReference>
<comment type="caution">
    <text evidence="1">The sequence shown here is derived from an EMBL/GenBank/DDBJ whole genome shotgun (WGS) entry which is preliminary data.</text>
</comment>
<dbReference type="InterPro" id="IPR012833">
    <property type="entry name" value="NrdD"/>
</dbReference>
<dbReference type="AlphaFoldDB" id="A0A7Z7AVC1"/>
<dbReference type="OrthoDB" id="139164at2157"/>
<dbReference type="Pfam" id="PF13597">
    <property type="entry name" value="NRDD"/>
    <property type="match status" value="1"/>
</dbReference>
<accession>A0A7Z7AVC1</accession>
<evidence type="ECO:0000313" key="1">
    <source>
        <dbReference type="EMBL" id="SDF54453.1"/>
    </source>
</evidence>
<dbReference type="GO" id="GO:0031250">
    <property type="term" value="C:anaerobic ribonucleoside-triphosphate reductase complex"/>
    <property type="evidence" value="ECO:0007669"/>
    <property type="project" value="TreeGrafter"/>
</dbReference>
<organism evidence="1 2">
    <name type="scientific">Methanolobus vulcani</name>
    <dbReference type="NCBI Taxonomy" id="38026"/>
    <lineage>
        <taxon>Archaea</taxon>
        <taxon>Methanobacteriati</taxon>
        <taxon>Methanobacteriota</taxon>
        <taxon>Stenosarchaea group</taxon>
        <taxon>Methanomicrobia</taxon>
        <taxon>Methanosarcinales</taxon>
        <taxon>Methanosarcinaceae</taxon>
        <taxon>Methanolobus</taxon>
    </lineage>
</organism>
<dbReference type="Proteomes" id="UP000199259">
    <property type="component" value="Unassembled WGS sequence"/>
</dbReference>
<dbReference type="GO" id="GO:0008998">
    <property type="term" value="F:ribonucleoside-triphosphate reductase (thioredoxin) activity"/>
    <property type="evidence" value="ECO:0007669"/>
    <property type="project" value="InterPro"/>
</dbReference>
<dbReference type="PANTHER" id="PTHR21075">
    <property type="entry name" value="ANAEROBIC RIBONUCLEOSIDE-TRIPHOSPHATE REDUCTASE"/>
    <property type="match status" value="1"/>
</dbReference>